<reference evidence="1 2" key="1">
    <citation type="submission" date="2020-03" db="EMBL/GenBank/DDBJ databases">
        <title>Whole genome shotgun sequence of Phytohabitans suffuscus NBRC 105367.</title>
        <authorList>
            <person name="Komaki H."/>
            <person name="Tamura T."/>
        </authorList>
    </citation>
    <scope>NUCLEOTIDE SEQUENCE [LARGE SCALE GENOMIC DNA]</scope>
    <source>
        <strain evidence="1 2">NBRC 105367</strain>
    </source>
</reference>
<keyword evidence="2" id="KW-1185">Reference proteome</keyword>
<proteinExistence type="predicted"/>
<sequence length="54" mass="5660">MMCIGTAEAVVGLHWAAYLVGTAAGVRDGEGFAWRCRDGKVTKLLNPPVEGRGA</sequence>
<dbReference type="AlphaFoldDB" id="A0A6F8YTX2"/>
<dbReference type="Proteomes" id="UP000503011">
    <property type="component" value="Chromosome"/>
</dbReference>
<organism evidence="1 2">
    <name type="scientific">Phytohabitans suffuscus</name>
    <dbReference type="NCBI Taxonomy" id="624315"/>
    <lineage>
        <taxon>Bacteria</taxon>
        <taxon>Bacillati</taxon>
        <taxon>Actinomycetota</taxon>
        <taxon>Actinomycetes</taxon>
        <taxon>Micromonosporales</taxon>
        <taxon>Micromonosporaceae</taxon>
    </lineage>
</organism>
<dbReference type="EMBL" id="AP022871">
    <property type="protein sequence ID" value="BCB89388.1"/>
    <property type="molecule type" value="Genomic_DNA"/>
</dbReference>
<evidence type="ECO:0000313" key="2">
    <source>
        <dbReference type="Proteomes" id="UP000503011"/>
    </source>
</evidence>
<name>A0A6F8YTX2_9ACTN</name>
<evidence type="ECO:0000313" key="1">
    <source>
        <dbReference type="EMBL" id="BCB89388.1"/>
    </source>
</evidence>
<dbReference type="KEGG" id="psuu:Psuf_067010"/>
<reference evidence="1 2" key="2">
    <citation type="submission" date="2020-03" db="EMBL/GenBank/DDBJ databases">
        <authorList>
            <person name="Ichikawa N."/>
            <person name="Kimura A."/>
            <person name="Kitahashi Y."/>
            <person name="Uohara A."/>
        </authorList>
    </citation>
    <scope>NUCLEOTIDE SEQUENCE [LARGE SCALE GENOMIC DNA]</scope>
    <source>
        <strain evidence="1 2">NBRC 105367</strain>
    </source>
</reference>
<protein>
    <submittedName>
        <fullName evidence="1">Uncharacterized protein</fullName>
    </submittedName>
</protein>
<gene>
    <name evidence="1" type="ORF">Psuf_067010</name>
</gene>
<accession>A0A6F8YTX2</accession>